<gene>
    <name evidence="4" type="ORF">NA57DRAFT_42984</name>
</gene>
<sequence length="259" mass="27983">MISFTLPSLLCLILLLAGPANSSPTPAMPTVYLAGDSTMAKGIQRWGVFLQYSLNIPVINAAISGRSARSYTNEGRFQEIADVVKPGDWVIIEFGHNDGGSLVPVDNGRTDCPGDGAETCYTVYDGKPEVAYSFNYYIETAGMMFMAKGANVIISSQTPNNDHASGYFRYTPSPFVWYSKESADSIRATFVDHGLYTGHAYHLLGKTTVESCYQIDNVHTSSEGADYVAAAFVKALLCGHGGLKQHVKNSTAEVYGDCI</sequence>
<accession>A0A9P4M425</accession>
<feature type="chain" id="PRO_5040300022" evidence="3">
    <location>
        <begin position="23"/>
        <end position="259"/>
    </location>
</feature>
<keyword evidence="2 4" id="KW-0378">Hydrolase</keyword>
<dbReference type="InterPro" id="IPR001087">
    <property type="entry name" value="GDSL"/>
</dbReference>
<organism evidence="4 5">
    <name type="scientific">Rhizodiscina lignyota</name>
    <dbReference type="NCBI Taxonomy" id="1504668"/>
    <lineage>
        <taxon>Eukaryota</taxon>
        <taxon>Fungi</taxon>
        <taxon>Dikarya</taxon>
        <taxon>Ascomycota</taxon>
        <taxon>Pezizomycotina</taxon>
        <taxon>Dothideomycetes</taxon>
        <taxon>Pleosporomycetidae</taxon>
        <taxon>Aulographales</taxon>
        <taxon>Rhizodiscinaceae</taxon>
        <taxon>Rhizodiscina</taxon>
    </lineage>
</organism>
<evidence type="ECO:0000313" key="5">
    <source>
        <dbReference type="Proteomes" id="UP000799772"/>
    </source>
</evidence>
<evidence type="ECO:0000313" key="4">
    <source>
        <dbReference type="EMBL" id="KAF2096388.1"/>
    </source>
</evidence>
<comment type="caution">
    <text evidence="4">The sequence shown here is derived from an EMBL/GenBank/DDBJ whole genome shotgun (WGS) entry which is preliminary data.</text>
</comment>
<dbReference type="PANTHER" id="PTHR43695:SF1">
    <property type="entry name" value="RHAMNOGALACTURONAN ACETYLESTERASE"/>
    <property type="match status" value="1"/>
</dbReference>
<dbReference type="GO" id="GO:0016788">
    <property type="term" value="F:hydrolase activity, acting on ester bonds"/>
    <property type="evidence" value="ECO:0007669"/>
    <property type="project" value="InterPro"/>
</dbReference>
<keyword evidence="3" id="KW-0732">Signal</keyword>
<protein>
    <submittedName>
        <fullName evidence="4">SGNH hydrolase</fullName>
    </submittedName>
</protein>
<keyword evidence="5" id="KW-1185">Reference proteome</keyword>
<name>A0A9P4M425_9PEZI</name>
<dbReference type="InterPro" id="IPR036514">
    <property type="entry name" value="SGNH_hydro_sf"/>
</dbReference>
<comment type="similarity">
    <text evidence="1">Belongs to the 'GDSL' lipolytic enzyme family.</text>
</comment>
<feature type="signal peptide" evidence="3">
    <location>
        <begin position="1"/>
        <end position="22"/>
    </location>
</feature>
<proteinExistence type="inferred from homology"/>
<dbReference type="Pfam" id="PF00657">
    <property type="entry name" value="Lipase_GDSL"/>
    <property type="match status" value="1"/>
</dbReference>
<evidence type="ECO:0000256" key="2">
    <source>
        <dbReference type="ARBA" id="ARBA00022801"/>
    </source>
</evidence>
<dbReference type="OrthoDB" id="2141316at2759"/>
<evidence type="ECO:0000256" key="3">
    <source>
        <dbReference type="SAM" id="SignalP"/>
    </source>
</evidence>
<dbReference type="EMBL" id="ML978129">
    <property type="protein sequence ID" value="KAF2096388.1"/>
    <property type="molecule type" value="Genomic_DNA"/>
</dbReference>
<evidence type="ECO:0000256" key="1">
    <source>
        <dbReference type="ARBA" id="ARBA00008668"/>
    </source>
</evidence>
<dbReference type="Proteomes" id="UP000799772">
    <property type="component" value="Unassembled WGS sequence"/>
</dbReference>
<dbReference type="InterPro" id="IPR037459">
    <property type="entry name" value="RhgT-like"/>
</dbReference>
<dbReference type="PANTHER" id="PTHR43695">
    <property type="entry name" value="PUTATIVE (AFU_ORTHOLOGUE AFUA_2G17250)-RELATED"/>
    <property type="match status" value="1"/>
</dbReference>
<dbReference type="SUPFAM" id="SSF52266">
    <property type="entry name" value="SGNH hydrolase"/>
    <property type="match status" value="1"/>
</dbReference>
<reference evidence="4" key="1">
    <citation type="journal article" date="2020" name="Stud. Mycol.">
        <title>101 Dothideomycetes genomes: a test case for predicting lifestyles and emergence of pathogens.</title>
        <authorList>
            <person name="Haridas S."/>
            <person name="Albert R."/>
            <person name="Binder M."/>
            <person name="Bloem J."/>
            <person name="Labutti K."/>
            <person name="Salamov A."/>
            <person name="Andreopoulos B."/>
            <person name="Baker S."/>
            <person name="Barry K."/>
            <person name="Bills G."/>
            <person name="Bluhm B."/>
            <person name="Cannon C."/>
            <person name="Castanera R."/>
            <person name="Culley D."/>
            <person name="Daum C."/>
            <person name="Ezra D."/>
            <person name="Gonzalez J."/>
            <person name="Henrissat B."/>
            <person name="Kuo A."/>
            <person name="Liang C."/>
            <person name="Lipzen A."/>
            <person name="Lutzoni F."/>
            <person name="Magnuson J."/>
            <person name="Mondo S."/>
            <person name="Nolan M."/>
            <person name="Ohm R."/>
            <person name="Pangilinan J."/>
            <person name="Park H.-J."/>
            <person name="Ramirez L."/>
            <person name="Alfaro M."/>
            <person name="Sun H."/>
            <person name="Tritt A."/>
            <person name="Yoshinaga Y."/>
            <person name="Zwiers L.-H."/>
            <person name="Turgeon B."/>
            <person name="Goodwin S."/>
            <person name="Spatafora J."/>
            <person name="Crous P."/>
            <person name="Grigoriev I."/>
        </authorList>
    </citation>
    <scope>NUCLEOTIDE SEQUENCE</scope>
    <source>
        <strain evidence="4">CBS 133067</strain>
    </source>
</reference>
<dbReference type="AlphaFoldDB" id="A0A9P4M425"/>
<dbReference type="Gene3D" id="3.40.50.1110">
    <property type="entry name" value="SGNH hydrolase"/>
    <property type="match status" value="1"/>
</dbReference>